<dbReference type="InterPro" id="IPR007492">
    <property type="entry name" value="LytTR_DNA-bd_dom"/>
</dbReference>
<dbReference type="STRING" id="332999.SAMN04488511_11818"/>
<dbReference type="SUPFAM" id="SSF52172">
    <property type="entry name" value="CheY-like"/>
    <property type="match status" value="1"/>
</dbReference>
<dbReference type="Gene3D" id="3.40.50.2300">
    <property type="match status" value="1"/>
</dbReference>
<name>A0A1I0U1B8_9SPHI</name>
<dbReference type="Pfam" id="PF04397">
    <property type="entry name" value="LytTR"/>
    <property type="match status" value="1"/>
</dbReference>
<feature type="domain" description="HTH LytTR-type" evidence="3">
    <location>
        <begin position="161"/>
        <end position="228"/>
    </location>
</feature>
<reference evidence="5" key="1">
    <citation type="submission" date="2016-10" db="EMBL/GenBank/DDBJ databases">
        <authorList>
            <person name="Varghese N."/>
            <person name="Submissions S."/>
        </authorList>
    </citation>
    <scope>NUCLEOTIDE SEQUENCE [LARGE SCALE GENOMIC DNA]</scope>
    <source>
        <strain evidence="5">DSM 18130</strain>
    </source>
</reference>
<dbReference type="InterPro" id="IPR011006">
    <property type="entry name" value="CheY-like_superfamily"/>
</dbReference>
<dbReference type="GO" id="GO:0000156">
    <property type="term" value="F:phosphorelay response regulator activity"/>
    <property type="evidence" value="ECO:0007669"/>
    <property type="project" value="InterPro"/>
</dbReference>
<keyword evidence="1" id="KW-0597">Phosphoprotein</keyword>
<organism evidence="4 5">
    <name type="scientific">Pedobacter suwonensis</name>
    <dbReference type="NCBI Taxonomy" id="332999"/>
    <lineage>
        <taxon>Bacteria</taxon>
        <taxon>Pseudomonadati</taxon>
        <taxon>Bacteroidota</taxon>
        <taxon>Sphingobacteriia</taxon>
        <taxon>Sphingobacteriales</taxon>
        <taxon>Sphingobacteriaceae</taxon>
        <taxon>Pedobacter</taxon>
    </lineage>
</organism>
<dbReference type="InterPro" id="IPR046947">
    <property type="entry name" value="LytR-like"/>
</dbReference>
<dbReference type="InterPro" id="IPR001789">
    <property type="entry name" value="Sig_transdc_resp-reg_receiver"/>
</dbReference>
<dbReference type="PANTHER" id="PTHR37299">
    <property type="entry name" value="TRANSCRIPTIONAL REGULATOR-RELATED"/>
    <property type="match status" value="1"/>
</dbReference>
<dbReference type="EMBL" id="FOJM01000018">
    <property type="protein sequence ID" value="SFA57842.1"/>
    <property type="molecule type" value="Genomic_DNA"/>
</dbReference>
<accession>A0A1I0U1B8</accession>
<evidence type="ECO:0000313" key="5">
    <source>
        <dbReference type="Proteomes" id="UP000198836"/>
    </source>
</evidence>
<feature type="modified residue" description="4-aspartylphosphate" evidence="1">
    <location>
        <position position="79"/>
    </location>
</feature>
<evidence type="ECO:0000313" key="4">
    <source>
        <dbReference type="EMBL" id="SFA57842.1"/>
    </source>
</evidence>
<dbReference type="Gene3D" id="2.40.50.1020">
    <property type="entry name" value="LytTr DNA-binding domain"/>
    <property type="match status" value="1"/>
</dbReference>
<dbReference type="PANTHER" id="PTHR37299:SF1">
    <property type="entry name" value="STAGE 0 SPORULATION PROTEIN A HOMOLOG"/>
    <property type="match status" value="1"/>
</dbReference>
<dbReference type="GO" id="GO:0003677">
    <property type="term" value="F:DNA binding"/>
    <property type="evidence" value="ECO:0007669"/>
    <property type="project" value="InterPro"/>
</dbReference>
<evidence type="ECO:0000256" key="1">
    <source>
        <dbReference type="PROSITE-ProRule" id="PRU00169"/>
    </source>
</evidence>
<dbReference type="SMART" id="SM00850">
    <property type="entry name" value="LytTR"/>
    <property type="match status" value="1"/>
</dbReference>
<dbReference type="AlphaFoldDB" id="A0A1I0U1B8"/>
<dbReference type="PROSITE" id="PS50110">
    <property type="entry name" value="RESPONSE_REGULATORY"/>
    <property type="match status" value="1"/>
</dbReference>
<proteinExistence type="predicted"/>
<evidence type="ECO:0000259" key="2">
    <source>
        <dbReference type="PROSITE" id="PS50110"/>
    </source>
</evidence>
<keyword evidence="5" id="KW-1185">Reference proteome</keyword>
<sequence length="265" mass="30782">MRTDSTFFVTKRRNFVIREPDILKMIKCIAIDDQYSSLAGLQKYIEDTPNMRLVQQFTDPITALRELASSETVDVIFMDVEMPQISGLELAKAIRFRTRKLIFTTSHQQYAFDAFEAAGDAYLLKPYSYAKFATTITRLFGHEMTGGANEDYFLVKNKEEEHRAVMVKYEDIIAFESFHNYIKLHTVSKVIIAYLSLKDVREQLSIKKGFIQLHRGYIVAIDKILHIDGNRITMNNHISFTVGDIYHHEFKSFISERLIISSRKK</sequence>
<feature type="domain" description="Response regulatory" evidence="2">
    <location>
        <begin position="27"/>
        <end position="140"/>
    </location>
</feature>
<dbReference type="Pfam" id="PF00072">
    <property type="entry name" value="Response_reg"/>
    <property type="match status" value="1"/>
</dbReference>
<evidence type="ECO:0000259" key="3">
    <source>
        <dbReference type="PROSITE" id="PS50930"/>
    </source>
</evidence>
<dbReference type="Proteomes" id="UP000198836">
    <property type="component" value="Unassembled WGS sequence"/>
</dbReference>
<dbReference type="SMART" id="SM00448">
    <property type="entry name" value="REC"/>
    <property type="match status" value="1"/>
</dbReference>
<protein>
    <submittedName>
        <fullName evidence="4">Two component transcriptional regulator, LytTR family</fullName>
    </submittedName>
</protein>
<gene>
    <name evidence="4" type="ORF">SAMN04488511_11818</name>
</gene>
<dbReference type="PROSITE" id="PS50930">
    <property type="entry name" value="HTH_LYTTR"/>
    <property type="match status" value="1"/>
</dbReference>